<dbReference type="Proteomes" id="UP001499933">
    <property type="component" value="Unassembled WGS sequence"/>
</dbReference>
<accession>A0ABP5CCE1</accession>
<comment type="caution">
    <text evidence="2">The sequence shown here is derived from an EMBL/GenBank/DDBJ whole genome shotgun (WGS) entry which is preliminary data.</text>
</comment>
<dbReference type="RefSeq" id="WP_344095217.1">
    <property type="nucleotide sequence ID" value="NZ_BAAAOG010000004.1"/>
</dbReference>
<protein>
    <recommendedName>
        <fullName evidence="4">ABC transporter permease</fullName>
    </recommendedName>
</protein>
<proteinExistence type="predicted"/>
<dbReference type="EMBL" id="BAAAOG010000004">
    <property type="protein sequence ID" value="GAA1961745.1"/>
    <property type="molecule type" value="Genomic_DNA"/>
</dbReference>
<evidence type="ECO:0008006" key="4">
    <source>
        <dbReference type="Google" id="ProtNLM"/>
    </source>
</evidence>
<reference evidence="3" key="1">
    <citation type="journal article" date="2019" name="Int. J. Syst. Evol. Microbiol.">
        <title>The Global Catalogue of Microorganisms (GCM) 10K type strain sequencing project: providing services to taxonomists for standard genome sequencing and annotation.</title>
        <authorList>
            <consortium name="The Broad Institute Genomics Platform"/>
            <consortium name="The Broad Institute Genome Sequencing Center for Infectious Disease"/>
            <person name="Wu L."/>
            <person name="Ma J."/>
        </authorList>
    </citation>
    <scope>NUCLEOTIDE SEQUENCE [LARGE SCALE GENOMIC DNA]</scope>
    <source>
        <strain evidence="3">JCM 14901</strain>
    </source>
</reference>
<feature type="transmembrane region" description="Helical" evidence="1">
    <location>
        <begin position="7"/>
        <end position="35"/>
    </location>
</feature>
<evidence type="ECO:0000313" key="2">
    <source>
        <dbReference type="EMBL" id="GAA1961745.1"/>
    </source>
</evidence>
<evidence type="ECO:0000256" key="1">
    <source>
        <dbReference type="SAM" id="Phobius"/>
    </source>
</evidence>
<organism evidence="2 3">
    <name type="scientific">Microbacterium deminutum</name>
    <dbReference type="NCBI Taxonomy" id="344164"/>
    <lineage>
        <taxon>Bacteria</taxon>
        <taxon>Bacillati</taxon>
        <taxon>Actinomycetota</taxon>
        <taxon>Actinomycetes</taxon>
        <taxon>Micrococcales</taxon>
        <taxon>Microbacteriaceae</taxon>
        <taxon>Microbacterium</taxon>
    </lineage>
</organism>
<keyword evidence="1" id="KW-1133">Transmembrane helix</keyword>
<feature type="transmembrane region" description="Helical" evidence="1">
    <location>
        <begin position="47"/>
        <end position="69"/>
    </location>
</feature>
<sequence length="88" mass="8790">MINRQRALAALSVLTRTVIIIAVVGVVLGAVIWAAGSASYGAIGLQVLGTVLLSIGAGMVPIAFIVGAINLHAQAVVPEAVAFEVSAP</sequence>
<keyword evidence="3" id="KW-1185">Reference proteome</keyword>
<gene>
    <name evidence="2" type="ORF">GCM10009776_25550</name>
</gene>
<name>A0ABP5CCE1_9MICO</name>
<keyword evidence="1" id="KW-0812">Transmembrane</keyword>
<evidence type="ECO:0000313" key="3">
    <source>
        <dbReference type="Proteomes" id="UP001499933"/>
    </source>
</evidence>
<keyword evidence="1" id="KW-0472">Membrane</keyword>